<protein>
    <submittedName>
        <fullName evidence="1">Uncharacterized protein</fullName>
    </submittedName>
</protein>
<evidence type="ECO:0000313" key="2">
    <source>
        <dbReference type="Proteomes" id="UP000283269"/>
    </source>
</evidence>
<keyword evidence="2" id="KW-1185">Reference proteome</keyword>
<sequence length="232" mass="24347">MDTPVASTAVADTAVADTTVADSTVADTPSIDASLSKISLNINKFVDTAAAGNSRTLEFSSSDLGKEIDLLLMFEPPKVGKLYVDLFPVVWKVLSFSATGISSAYVEYTVNTGFFVPQFKTGNRVAASNAQRCQTGKKVTLKNNLNGNGQYFTPAVAGTPGVMQALNGTESPANMGIGFFNDAGTKMEPALVWNNVAKNSTLSVKLTPKLKIYAVSDFKGVTQAASCAPVPS</sequence>
<comment type="caution">
    <text evidence="1">The sequence shown here is derived from an EMBL/GenBank/DDBJ whole genome shotgun (WGS) entry which is preliminary data.</text>
</comment>
<dbReference type="InParanoid" id="A0A409XMT0"/>
<gene>
    <name evidence="1" type="ORF">CVT25_008296</name>
</gene>
<name>A0A409XMT0_PSICY</name>
<accession>A0A409XMT0</accession>
<organism evidence="1 2">
    <name type="scientific">Psilocybe cyanescens</name>
    <dbReference type="NCBI Taxonomy" id="93625"/>
    <lineage>
        <taxon>Eukaryota</taxon>
        <taxon>Fungi</taxon>
        <taxon>Dikarya</taxon>
        <taxon>Basidiomycota</taxon>
        <taxon>Agaricomycotina</taxon>
        <taxon>Agaricomycetes</taxon>
        <taxon>Agaricomycetidae</taxon>
        <taxon>Agaricales</taxon>
        <taxon>Agaricineae</taxon>
        <taxon>Strophariaceae</taxon>
        <taxon>Psilocybe</taxon>
    </lineage>
</organism>
<reference evidence="1 2" key="1">
    <citation type="journal article" date="2018" name="Evol. Lett.">
        <title>Horizontal gene cluster transfer increased hallucinogenic mushroom diversity.</title>
        <authorList>
            <person name="Reynolds H.T."/>
            <person name="Vijayakumar V."/>
            <person name="Gluck-Thaler E."/>
            <person name="Korotkin H.B."/>
            <person name="Matheny P.B."/>
            <person name="Slot J.C."/>
        </authorList>
    </citation>
    <scope>NUCLEOTIDE SEQUENCE [LARGE SCALE GENOMIC DNA]</scope>
    <source>
        <strain evidence="1 2">2631</strain>
    </source>
</reference>
<proteinExistence type="predicted"/>
<dbReference type="AlphaFoldDB" id="A0A409XMT0"/>
<dbReference type="OrthoDB" id="3165318at2759"/>
<evidence type="ECO:0000313" key="1">
    <source>
        <dbReference type="EMBL" id="PPQ92099.1"/>
    </source>
</evidence>
<dbReference type="Proteomes" id="UP000283269">
    <property type="component" value="Unassembled WGS sequence"/>
</dbReference>
<dbReference type="EMBL" id="NHYD01001106">
    <property type="protein sequence ID" value="PPQ92099.1"/>
    <property type="molecule type" value="Genomic_DNA"/>
</dbReference>